<comment type="function">
    <text evidence="5">Catalyzes the synthesis of gamma-glutamylcysteine (gamma-GC). This compound is used as substrate for the biosynthesis of the low-molecular thiol compound ergothioneine.</text>
</comment>
<accession>A0A3N1CQ02</accession>
<dbReference type="PIRSF" id="PIRSF017901">
    <property type="entry name" value="GCL"/>
    <property type="match status" value="1"/>
</dbReference>
<dbReference type="PANTHER" id="PTHR34378:SF1">
    <property type="entry name" value="GLUTAMATE--CYSTEINE LIGASE, CHLOROPLASTIC"/>
    <property type="match status" value="1"/>
</dbReference>
<keyword evidence="2 5" id="KW-0547">Nucleotide-binding</keyword>
<evidence type="ECO:0000256" key="3">
    <source>
        <dbReference type="ARBA" id="ARBA00022840"/>
    </source>
</evidence>
<dbReference type="RefSeq" id="WP_246052491.1">
    <property type="nucleotide sequence ID" value="NZ_RJKE01000001.1"/>
</dbReference>
<dbReference type="EMBL" id="RJKE01000001">
    <property type="protein sequence ID" value="ROO83244.1"/>
    <property type="molecule type" value="Genomic_DNA"/>
</dbReference>
<comment type="similarity">
    <text evidence="5">Belongs to the glutamate--cysteine ligase type 2 family. EgtA subfamily.</text>
</comment>
<dbReference type="GO" id="GO:0004357">
    <property type="term" value="F:glutamate-cysteine ligase activity"/>
    <property type="evidence" value="ECO:0007669"/>
    <property type="project" value="UniProtKB-UniRule"/>
</dbReference>
<name>A0A3N1CQ02_9ACTN</name>
<proteinExistence type="inferred from homology"/>
<keyword evidence="3 5" id="KW-0067">ATP-binding</keyword>
<evidence type="ECO:0000313" key="6">
    <source>
        <dbReference type="EMBL" id="ROO83244.1"/>
    </source>
</evidence>
<evidence type="ECO:0000256" key="4">
    <source>
        <dbReference type="ARBA" id="ARBA00048819"/>
    </source>
</evidence>
<dbReference type="InterPro" id="IPR017809">
    <property type="entry name" value="EgtA_Actinobacteria"/>
</dbReference>
<dbReference type="AlphaFoldDB" id="A0A3N1CQ02"/>
<comment type="caution">
    <text evidence="6">The sequence shown here is derived from an EMBL/GenBank/DDBJ whole genome shotgun (WGS) entry which is preliminary data.</text>
</comment>
<dbReference type="HAMAP" id="MF_02034">
    <property type="entry name" value="EgtA"/>
    <property type="match status" value="1"/>
</dbReference>
<dbReference type="UniPathway" id="UPA01014"/>
<comment type="catalytic activity">
    <reaction evidence="4 5">
        <text>L-cysteine + L-glutamate + ATP = gamma-L-glutamyl-L-cysteine + ADP + phosphate + H(+)</text>
        <dbReference type="Rhea" id="RHEA:13285"/>
        <dbReference type="ChEBI" id="CHEBI:15378"/>
        <dbReference type="ChEBI" id="CHEBI:29985"/>
        <dbReference type="ChEBI" id="CHEBI:30616"/>
        <dbReference type="ChEBI" id="CHEBI:35235"/>
        <dbReference type="ChEBI" id="CHEBI:43474"/>
        <dbReference type="ChEBI" id="CHEBI:58173"/>
        <dbReference type="ChEBI" id="CHEBI:456216"/>
        <dbReference type="EC" id="6.3.2.2"/>
    </reaction>
</comment>
<sequence>MSVSVEDVYEYVHGVCFKKGPPGTVGAETEWFVRDPARPLAPVPVERLRQAMAAPLPGGSRVTFEPGGQLELSSAPMAGPEAACAVLAADLAETRRRLPGLALVGLGVDPDRPSRLQVHDPRYRAMSAYFGDLTMMCSTASVQVCLDIGRDAAEAARRWRLAHLLGPVLVAAFANSPLYRGRRTGHLSTRQAVWSRLDRSRTTAPVGAVPETAWAEYALDARVMVIRRDDGWLGDPGLTFRQWIHAGSPSADDLRYHLTTLFPPVRPQGWLELRMIDELPEPYWRVPVAVVAALLDRAPDAAEHAAAPAAGLWARAARDGVRDPVLGRAAVACFEAAAAHLDGHLKQIVEEYAERYVVRGLCPADDVLKGEHAWTR</sequence>
<keyword evidence="1 5" id="KW-0436">Ligase</keyword>
<evidence type="ECO:0000256" key="5">
    <source>
        <dbReference type="HAMAP-Rule" id="MF_02034"/>
    </source>
</evidence>
<protein>
    <recommendedName>
        <fullName evidence="5">Glutamate--cysteine ligase EgtA</fullName>
        <ecNumber evidence="5">6.3.2.2</ecNumber>
    </recommendedName>
    <alternativeName>
        <fullName evidence="5">Gamma-glutamylcysteine synthase</fullName>
        <shortName evidence="5">GCS</shortName>
        <shortName evidence="5">Gamma-ECS</shortName>
    </alternativeName>
</protein>
<dbReference type="Pfam" id="PF04107">
    <property type="entry name" value="GCS2"/>
    <property type="match status" value="1"/>
</dbReference>
<evidence type="ECO:0000256" key="1">
    <source>
        <dbReference type="ARBA" id="ARBA00022598"/>
    </source>
</evidence>
<keyword evidence="7" id="KW-1185">Reference proteome</keyword>
<dbReference type="SUPFAM" id="SSF55931">
    <property type="entry name" value="Glutamine synthetase/guanido kinase"/>
    <property type="match status" value="1"/>
</dbReference>
<gene>
    <name evidence="5" type="primary">egtA</name>
    <name evidence="6" type="ORF">EDD29_0739</name>
</gene>
<dbReference type="InterPro" id="IPR035434">
    <property type="entry name" value="GCL_bact_plant"/>
</dbReference>
<dbReference type="InterPro" id="IPR014746">
    <property type="entry name" value="Gln_synth/guanido_kin_cat_dom"/>
</dbReference>
<comment type="pathway">
    <text evidence="5">Amino-acid biosynthesis; ergothioneine biosynthesis.</text>
</comment>
<dbReference type="NCBIfam" id="TIGR03444">
    <property type="entry name" value="EgtA_Cys_ligase"/>
    <property type="match status" value="1"/>
</dbReference>
<dbReference type="PANTHER" id="PTHR34378">
    <property type="entry name" value="GLUTAMATE--CYSTEINE LIGASE, CHLOROPLASTIC"/>
    <property type="match status" value="1"/>
</dbReference>
<dbReference type="GO" id="GO:0052699">
    <property type="term" value="P:ergothioneine biosynthetic process"/>
    <property type="evidence" value="ECO:0007669"/>
    <property type="project" value="UniProtKB-UniRule"/>
</dbReference>
<dbReference type="GO" id="GO:0005524">
    <property type="term" value="F:ATP binding"/>
    <property type="evidence" value="ECO:0007669"/>
    <property type="project" value="UniProtKB-UniRule"/>
</dbReference>
<evidence type="ECO:0000313" key="7">
    <source>
        <dbReference type="Proteomes" id="UP000272400"/>
    </source>
</evidence>
<dbReference type="Proteomes" id="UP000272400">
    <property type="component" value="Unassembled WGS sequence"/>
</dbReference>
<dbReference type="GO" id="GO:0006750">
    <property type="term" value="P:glutathione biosynthetic process"/>
    <property type="evidence" value="ECO:0007669"/>
    <property type="project" value="InterPro"/>
</dbReference>
<dbReference type="InterPro" id="IPR006336">
    <property type="entry name" value="GCS2"/>
</dbReference>
<reference evidence="6 7" key="1">
    <citation type="submission" date="2018-11" db="EMBL/GenBank/DDBJ databases">
        <title>Sequencing the genomes of 1000 actinobacteria strains.</title>
        <authorList>
            <person name="Klenk H.-P."/>
        </authorList>
    </citation>
    <scope>NUCLEOTIDE SEQUENCE [LARGE SCALE GENOMIC DNA]</scope>
    <source>
        <strain evidence="6 7">DSM 44254</strain>
    </source>
</reference>
<dbReference type="EC" id="6.3.2.2" evidence="5"/>
<dbReference type="Gene3D" id="3.30.590.20">
    <property type="match status" value="1"/>
</dbReference>
<evidence type="ECO:0000256" key="2">
    <source>
        <dbReference type="ARBA" id="ARBA00022741"/>
    </source>
</evidence>
<organism evidence="6 7">
    <name type="scientific">Actinocorallia herbida</name>
    <dbReference type="NCBI Taxonomy" id="58109"/>
    <lineage>
        <taxon>Bacteria</taxon>
        <taxon>Bacillati</taxon>
        <taxon>Actinomycetota</taxon>
        <taxon>Actinomycetes</taxon>
        <taxon>Streptosporangiales</taxon>
        <taxon>Thermomonosporaceae</taxon>
        <taxon>Actinocorallia</taxon>
    </lineage>
</organism>